<feature type="transmembrane region" description="Helical" evidence="8">
    <location>
        <begin position="62"/>
        <end position="81"/>
    </location>
</feature>
<dbReference type="SUPFAM" id="SSF103473">
    <property type="entry name" value="MFS general substrate transporter"/>
    <property type="match status" value="1"/>
</dbReference>
<feature type="region of interest" description="Disordered" evidence="7">
    <location>
        <begin position="477"/>
        <end position="496"/>
    </location>
</feature>
<dbReference type="AlphaFoldDB" id="A4X6L9"/>
<dbReference type="Gene3D" id="1.20.1720.10">
    <property type="entry name" value="Multidrug resistance protein D"/>
    <property type="match status" value="1"/>
</dbReference>
<name>A4X6L9_SALTO</name>
<organism evidence="10 11">
    <name type="scientific">Salinispora tropica (strain ATCC BAA-916 / DSM 44818 / JCM 13857 / NBRC 105044 / CNB-440)</name>
    <dbReference type="NCBI Taxonomy" id="369723"/>
    <lineage>
        <taxon>Bacteria</taxon>
        <taxon>Bacillati</taxon>
        <taxon>Actinomycetota</taxon>
        <taxon>Actinomycetes</taxon>
        <taxon>Micromonosporales</taxon>
        <taxon>Micromonosporaceae</taxon>
        <taxon>Salinispora</taxon>
    </lineage>
</organism>
<evidence type="ECO:0000256" key="6">
    <source>
        <dbReference type="ARBA" id="ARBA00023136"/>
    </source>
</evidence>
<keyword evidence="4 8" id="KW-0812">Transmembrane</keyword>
<evidence type="ECO:0000256" key="5">
    <source>
        <dbReference type="ARBA" id="ARBA00022989"/>
    </source>
</evidence>
<feature type="transmembrane region" description="Helical" evidence="8">
    <location>
        <begin position="27"/>
        <end position="50"/>
    </location>
</feature>
<dbReference type="PANTHER" id="PTHR42718">
    <property type="entry name" value="MAJOR FACILITATOR SUPERFAMILY MULTIDRUG TRANSPORTER MFSC"/>
    <property type="match status" value="1"/>
</dbReference>
<keyword evidence="11" id="KW-1185">Reference proteome</keyword>
<feature type="transmembrane region" description="Helical" evidence="8">
    <location>
        <begin position="285"/>
        <end position="305"/>
    </location>
</feature>
<feature type="transmembrane region" description="Helical" evidence="8">
    <location>
        <begin position="215"/>
        <end position="234"/>
    </location>
</feature>
<dbReference type="InterPro" id="IPR011701">
    <property type="entry name" value="MFS"/>
</dbReference>
<feature type="transmembrane region" description="Helical" evidence="8">
    <location>
        <begin position="325"/>
        <end position="344"/>
    </location>
</feature>
<accession>A4X6L9</accession>
<evidence type="ECO:0000256" key="8">
    <source>
        <dbReference type="SAM" id="Phobius"/>
    </source>
</evidence>
<dbReference type="EMBL" id="CP000667">
    <property type="protein sequence ID" value="ABP54519.1"/>
    <property type="molecule type" value="Genomic_DNA"/>
</dbReference>
<evidence type="ECO:0000256" key="7">
    <source>
        <dbReference type="SAM" id="MobiDB-lite"/>
    </source>
</evidence>
<proteinExistence type="predicted"/>
<feature type="transmembrane region" description="Helical" evidence="8">
    <location>
        <begin position="380"/>
        <end position="403"/>
    </location>
</feature>
<feature type="transmembrane region" description="Helical" evidence="8">
    <location>
        <begin position="181"/>
        <end position="203"/>
    </location>
</feature>
<comment type="subcellular location">
    <subcellularLocation>
        <location evidence="1">Cell membrane</location>
        <topology evidence="1">Multi-pass membrane protein</topology>
    </subcellularLocation>
</comment>
<feature type="transmembrane region" description="Helical" evidence="8">
    <location>
        <begin position="454"/>
        <end position="472"/>
    </location>
</feature>
<dbReference type="InterPro" id="IPR020846">
    <property type="entry name" value="MFS_dom"/>
</dbReference>
<dbReference type="PROSITE" id="PS50850">
    <property type="entry name" value="MFS"/>
    <property type="match status" value="1"/>
</dbReference>
<dbReference type="HOGENOM" id="CLU_000960_28_2_11"/>
<feature type="transmembrane region" description="Helical" evidence="8">
    <location>
        <begin position="351"/>
        <end position="368"/>
    </location>
</feature>
<reference evidence="11" key="1">
    <citation type="journal article" date="2007" name="Proc. Natl. Acad. Sci. U.S.A.">
        <title>Genome sequencing reveals complex secondary metabolome in the marine actinomycete Salinispora tropica.</title>
        <authorList>
            <person name="Udwary D.W."/>
            <person name="Zeigler L."/>
            <person name="Asolkar R.N."/>
            <person name="Singan V."/>
            <person name="Lapidus A."/>
            <person name="Fenical W."/>
            <person name="Jensen P.R."/>
            <person name="Moore B.S."/>
        </authorList>
    </citation>
    <scope>NUCLEOTIDE SEQUENCE [LARGE SCALE GENOMIC DNA]</scope>
    <source>
        <strain evidence="11">ATCC BAA-916 / DSM 44818 / CNB-440</strain>
    </source>
</reference>
<dbReference type="CDD" id="cd17321">
    <property type="entry name" value="MFS_MMR_MDR_like"/>
    <property type="match status" value="1"/>
</dbReference>
<feature type="transmembrane region" description="Helical" evidence="8">
    <location>
        <begin position="123"/>
        <end position="142"/>
    </location>
</feature>
<gene>
    <name evidence="10" type="ordered locus">Strop_2068</name>
</gene>
<dbReference type="Pfam" id="PF07690">
    <property type="entry name" value="MFS_1"/>
    <property type="match status" value="1"/>
</dbReference>
<dbReference type="PRINTS" id="PR01036">
    <property type="entry name" value="TCRTETB"/>
</dbReference>
<keyword evidence="5 8" id="KW-1133">Transmembrane helix</keyword>
<keyword evidence="6 8" id="KW-0472">Membrane</keyword>
<dbReference type="Gene3D" id="1.20.1250.20">
    <property type="entry name" value="MFS general substrate transporter like domains"/>
    <property type="match status" value="1"/>
</dbReference>
<dbReference type="eggNOG" id="COG0477">
    <property type="taxonomic scope" value="Bacteria"/>
</dbReference>
<feature type="domain" description="Major facilitator superfamily (MFS) profile" evidence="9">
    <location>
        <begin position="28"/>
        <end position="477"/>
    </location>
</feature>
<protein>
    <submittedName>
        <fullName evidence="10">Major facilitator superfamily MFS_1</fullName>
    </submittedName>
</protein>
<dbReference type="GO" id="GO:0005886">
    <property type="term" value="C:plasma membrane"/>
    <property type="evidence" value="ECO:0007669"/>
    <property type="project" value="UniProtKB-SubCell"/>
</dbReference>
<dbReference type="STRING" id="369723.Strop_2068"/>
<keyword evidence="3" id="KW-1003">Cell membrane</keyword>
<dbReference type="InterPro" id="IPR005829">
    <property type="entry name" value="Sugar_transporter_CS"/>
</dbReference>
<evidence type="ECO:0000259" key="9">
    <source>
        <dbReference type="PROSITE" id="PS50850"/>
    </source>
</evidence>
<evidence type="ECO:0000313" key="10">
    <source>
        <dbReference type="EMBL" id="ABP54519.1"/>
    </source>
</evidence>
<feature type="transmembrane region" description="Helical" evidence="8">
    <location>
        <begin position="93"/>
        <end position="117"/>
    </location>
</feature>
<feature type="transmembrane region" description="Helical" evidence="8">
    <location>
        <begin position="424"/>
        <end position="442"/>
    </location>
</feature>
<evidence type="ECO:0000313" key="11">
    <source>
        <dbReference type="Proteomes" id="UP000000235"/>
    </source>
</evidence>
<dbReference type="PANTHER" id="PTHR42718:SF46">
    <property type="entry name" value="BLR6921 PROTEIN"/>
    <property type="match status" value="1"/>
</dbReference>
<evidence type="ECO:0000256" key="1">
    <source>
        <dbReference type="ARBA" id="ARBA00004651"/>
    </source>
</evidence>
<sequence>MGWRDGGKLYTQHVRRLAPHAASSGRAALLLACTAQFLVVLDVSVVNIALPSIQRTLSLSPSGLLWVTNAYALVFGGFLLLGGRLSDVYGRKLVFIAGLGLFTAASLVGGIASTAGVLVGARAFQGLGAAALAPATLTILTTTFPHGPARNRALAVWTAVSLAGGAVGNLVSGALTEYLTWRSTLLINVPIGMFCIVVTAAALAEGRPRDRVVRLDVTGAALVTTALIAVTYAVTASYSHGRRDPTAVAALVAGLVCLAAFVVVEARGAEPRLLPLRLLRTRAIWLGNLLMLLVGAGFQIPLWYFLTLYLQQVLELTPLQTGAGFVPHTLLMMLVGMRVAPWLMRHVPARTLVIVGTAIAAAGFWWQSQITVHSTYLSGVLGPAVVISIGGGLLIVPLTAVVTSGVSGPDAGAVSGLTNTAKQFGGALGLTALVALTSRHSSAKTDLVSGYAQAFAFTALILTLVAVVAFALPAQDSARPVPGSRRTNAGATGGHD</sequence>
<feature type="transmembrane region" description="Helical" evidence="8">
    <location>
        <begin position="154"/>
        <end position="175"/>
    </location>
</feature>
<dbReference type="RefSeq" id="WP_011905949.1">
    <property type="nucleotide sequence ID" value="NC_009380.1"/>
</dbReference>
<evidence type="ECO:0000256" key="3">
    <source>
        <dbReference type="ARBA" id="ARBA00022475"/>
    </source>
</evidence>
<evidence type="ECO:0000256" key="4">
    <source>
        <dbReference type="ARBA" id="ARBA00022692"/>
    </source>
</evidence>
<dbReference type="PROSITE" id="PS00216">
    <property type="entry name" value="SUGAR_TRANSPORT_1"/>
    <property type="match status" value="1"/>
</dbReference>
<feature type="transmembrane region" description="Helical" evidence="8">
    <location>
        <begin position="246"/>
        <end position="264"/>
    </location>
</feature>
<dbReference type="InterPro" id="IPR036259">
    <property type="entry name" value="MFS_trans_sf"/>
</dbReference>
<evidence type="ECO:0000256" key="2">
    <source>
        <dbReference type="ARBA" id="ARBA00022448"/>
    </source>
</evidence>
<dbReference type="PATRIC" id="fig|369723.5.peg.2120"/>
<dbReference type="KEGG" id="stp:Strop_2068"/>
<keyword evidence="2" id="KW-0813">Transport</keyword>
<dbReference type="GO" id="GO:0022857">
    <property type="term" value="F:transmembrane transporter activity"/>
    <property type="evidence" value="ECO:0007669"/>
    <property type="project" value="InterPro"/>
</dbReference>
<dbReference type="Proteomes" id="UP000000235">
    <property type="component" value="Chromosome"/>
</dbReference>